<keyword evidence="2 5" id="KW-0812">Transmembrane</keyword>
<accession>A0ABY4PCF0</accession>
<evidence type="ECO:0000313" key="7">
    <source>
        <dbReference type="Proteomes" id="UP000831947"/>
    </source>
</evidence>
<gene>
    <name evidence="6" type="ORF">MOO47_05235</name>
</gene>
<dbReference type="InterPro" id="IPR036640">
    <property type="entry name" value="ABC1_TM_sf"/>
</dbReference>
<reference evidence="6 7" key="1">
    <citation type="journal article" date="2022" name="Int. J. Syst. Evol. Microbiol.">
        <title>Apilactobacillus apisilvae sp. nov., Nicolia spurrieriana gen. nov. sp. nov., Bombilactobacillus folatiphilus sp. nov. and Bombilactobacillus thymidiniphilus sp. nov., four new lactic acid bacterial isolates from stingless bees Tetragonula carbonaria and Austroplebeia australis.</title>
        <authorList>
            <person name="Oliphant S.A."/>
            <person name="Watson-Haigh N.S."/>
            <person name="Sumby K.M."/>
            <person name="Gardner J."/>
            <person name="Groom S."/>
            <person name="Jiranek V."/>
        </authorList>
    </citation>
    <scope>NUCLEOTIDE SEQUENCE [LARGE SCALE GENOMIC DNA]</scope>
    <source>
        <strain evidence="6 7">SG4_A1</strain>
    </source>
</reference>
<evidence type="ECO:0000256" key="5">
    <source>
        <dbReference type="SAM" id="Phobius"/>
    </source>
</evidence>
<dbReference type="Proteomes" id="UP000831947">
    <property type="component" value="Chromosome"/>
</dbReference>
<feature type="transmembrane region" description="Helical" evidence="5">
    <location>
        <begin position="181"/>
        <end position="205"/>
    </location>
</feature>
<feature type="transmembrane region" description="Helical" evidence="5">
    <location>
        <begin position="211"/>
        <end position="235"/>
    </location>
</feature>
<keyword evidence="3 5" id="KW-1133">Transmembrane helix</keyword>
<keyword evidence="7" id="KW-1185">Reference proteome</keyword>
<comment type="subcellular location">
    <subcellularLocation>
        <location evidence="1">Cell membrane</location>
        <topology evidence="1">Multi-pass membrane protein</topology>
    </subcellularLocation>
</comment>
<name>A0ABY4PCF0_9LACO</name>
<protein>
    <submittedName>
        <fullName evidence="6">Uncharacterized protein</fullName>
    </submittedName>
</protein>
<evidence type="ECO:0000256" key="4">
    <source>
        <dbReference type="ARBA" id="ARBA00023136"/>
    </source>
</evidence>
<feature type="transmembrane region" description="Helical" evidence="5">
    <location>
        <begin position="105"/>
        <end position="127"/>
    </location>
</feature>
<dbReference type="EMBL" id="CP093365">
    <property type="protein sequence ID" value="UQS83191.1"/>
    <property type="molecule type" value="Genomic_DNA"/>
</dbReference>
<sequence length="248" mass="28742">MVGLVILLVQPLTIKLISTFIYLGDFMSILTRIFIIDLDNVRVIYDVHAKKVLGYKKPEKTSVIFFYVFTVVIGIAIWFGGSSRRTIHYSAVTSPRIKPLKDQPYFWKILLIYLFLAILGTILFHIISEQQLERAGQVNYELNNEQISKALNKLDSEYKKSLGIKGRITSKIFNNNFKYKYILIFLVSYLILFIMLLMCVTTTILNKILSISPLLLFCSAAIIYGNIVSIFRYFAKKRLDTRVNKNRR</sequence>
<dbReference type="SUPFAM" id="SSF90123">
    <property type="entry name" value="ABC transporter transmembrane region"/>
    <property type="match status" value="1"/>
</dbReference>
<evidence type="ECO:0000256" key="1">
    <source>
        <dbReference type="ARBA" id="ARBA00004651"/>
    </source>
</evidence>
<keyword evidence="4 5" id="KW-0472">Membrane</keyword>
<evidence type="ECO:0000313" key="6">
    <source>
        <dbReference type="EMBL" id="UQS83191.1"/>
    </source>
</evidence>
<dbReference type="RefSeq" id="WP_249512417.1">
    <property type="nucleotide sequence ID" value="NZ_CP093365.1"/>
</dbReference>
<feature type="transmembrane region" description="Helical" evidence="5">
    <location>
        <begin position="62"/>
        <end position="81"/>
    </location>
</feature>
<evidence type="ECO:0000256" key="2">
    <source>
        <dbReference type="ARBA" id="ARBA00022692"/>
    </source>
</evidence>
<organism evidence="6 7">
    <name type="scientific">Bombilactobacillus thymidiniphilus</name>
    <dbReference type="NCBI Taxonomy" id="2923363"/>
    <lineage>
        <taxon>Bacteria</taxon>
        <taxon>Bacillati</taxon>
        <taxon>Bacillota</taxon>
        <taxon>Bacilli</taxon>
        <taxon>Lactobacillales</taxon>
        <taxon>Lactobacillaceae</taxon>
        <taxon>Bombilactobacillus</taxon>
    </lineage>
</organism>
<proteinExistence type="predicted"/>
<evidence type="ECO:0000256" key="3">
    <source>
        <dbReference type="ARBA" id="ARBA00022989"/>
    </source>
</evidence>